<organism evidence="8 9">
    <name type="scientific">Novosphingobium mathurense</name>
    <dbReference type="NCBI Taxonomy" id="428990"/>
    <lineage>
        <taxon>Bacteria</taxon>
        <taxon>Pseudomonadati</taxon>
        <taxon>Pseudomonadota</taxon>
        <taxon>Alphaproteobacteria</taxon>
        <taxon>Sphingomonadales</taxon>
        <taxon>Sphingomonadaceae</taxon>
        <taxon>Novosphingobium</taxon>
    </lineage>
</organism>
<dbReference type="GO" id="GO:0009306">
    <property type="term" value="P:protein secretion"/>
    <property type="evidence" value="ECO:0007669"/>
    <property type="project" value="InterPro"/>
</dbReference>
<feature type="transmembrane region" description="Helical" evidence="7">
    <location>
        <begin position="56"/>
        <end position="74"/>
    </location>
</feature>
<evidence type="ECO:0000313" key="9">
    <source>
        <dbReference type="Proteomes" id="UP000190989"/>
    </source>
</evidence>
<dbReference type="GO" id="GO:0005886">
    <property type="term" value="C:plasma membrane"/>
    <property type="evidence" value="ECO:0007669"/>
    <property type="project" value="UniProtKB-SubCell"/>
</dbReference>
<evidence type="ECO:0000256" key="5">
    <source>
        <dbReference type="ARBA" id="ARBA00022989"/>
    </source>
</evidence>
<comment type="subcellular location">
    <subcellularLocation>
        <location evidence="1">Cell membrane</location>
        <topology evidence="1">Multi-pass membrane protein</topology>
    </subcellularLocation>
</comment>
<keyword evidence="6 7" id="KW-0472">Membrane</keyword>
<keyword evidence="4 7" id="KW-0812">Transmembrane</keyword>
<reference evidence="9" key="1">
    <citation type="submission" date="2017-02" db="EMBL/GenBank/DDBJ databases">
        <authorList>
            <person name="Varghese N."/>
            <person name="Submissions S."/>
        </authorList>
    </citation>
    <scope>NUCLEOTIDE SEQUENCE [LARGE SCALE GENOMIC DNA]</scope>
    <source>
        <strain evidence="9">SM117</strain>
    </source>
</reference>
<keyword evidence="5 7" id="KW-1133">Transmembrane helix</keyword>
<evidence type="ECO:0000256" key="3">
    <source>
        <dbReference type="ARBA" id="ARBA00022475"/>
    </source>
</evidence>
<evidence type="ECO:0000256" key="6">
    <source>
        <dbReference type="ARBA" id="ARBA00023136"/>
    </source>
</evidence>
<dbReference type="PIRSF" id="PIRSF004669">
    <property type="entry name" value="FliQ"/>
    <property type="match status" value="1"/>
</dbReference>
<keyword evidence="9" id="KW-1185">Reference proteome</keyword>
<dbReference type="STRING" id="428990.SAMN06295987_102441"/>
<dbReference type="PANTHER" id="PTHR34040">
    <property type="entry name" value="FLAGELLAR BIOSYNTHETIC PROTEIN FLIQ"/>
    <property type="match status" value="1"/>
</dbReference>
<dbReference type="EMBL" id="FVZE01000002">
    <property type="protein sequence ID" value="SLJ95322.1"/>
    <property type="molecule type" value="Genomic_DNA"/>
</dbReference>
<name>A0A1U6HHT8_9SPHN</name>
<evidence type="ECO:0000256" key="1">
    <source>
        <dbReference type="ARBA" id="ARBA00004651"/>
    </source>
</evidence>
<evidence type="ECO:0000256" key="7">
    <source>
        <dbReference type="SAM" id="Phobius"/>
    </source>
</evidence>
<keyword evidence="3" id="KW-1003">Cell membrane</keyword>
<keyword evidence="8" id="KW-0966">Cell projection</keyword>
<evidence type="ECO:0000313" key="8">
    <source>
        <dbReference type="EMBL" id="SLJ95322.1"/>
    </source>
</evidence>
<proteinExistence type="inferred from homology"/>
<gene>
    <name evidence="8" type="ORF">SAMN06295987_102441</name>
</gene>
<dbReference type="AlphaFoldDB" id="A0A1U6HHT8"/>
<dbReference type="PRINTS" id="PR00952">
    <property type="entry name" value="TYPE3IMQPROT"/>
</dbReference>
<feature type="transmembrane region" description="Helical" evidence="7">
    <location>
        <begin position="14"/>
        <end position="36"/>
    </location>
</feature>
<dbReference type="Pfam" id="PF01313">
    <property type="entry name" value="Bac_export_3"/>
    <property type="match status" value="1"/>
</dbReference>
<dbReference type="PANTHER" id="PTHR34040:SF2">
    <property type="entry name" value="FLAGELLAR BIOSYNTHETIC PROTEIN FLIQ"/>
    <property type="match status" value="1"/>
</dbReference>
<evidence type="ECO:0000256" key="4">
    <source>
        <dbReference type="ARBA" id="ARBA00022692"/>
    </source>
</evidence>
<protein>
    <submittedName>
        <fullName evidence="8">Flagellar biosynthetic protein FliQ</fullName>
    </submittedName>
</protein>
<comment type="similarity">
    <text evidence="2">Belongs to the FliQ/MopD/SpaQ family.</text>
</comment>
<dbReference type="Proteomes" id="UP000190989">
    <property type="component" value="Unassembled WGS sequence"/>
</dbReference>
<evidence type="ECO:0000256" key="2">
    <source>
        <dbReference type="ARBA" id="ARBA00006156"/>
    </source>
</evidence>
<sequence length="96" mass="10128">MEDITNLLSLADKMLWVTALVAAPVLIASLVVGLAVGVVQAATSVNEQTLTFVPKLAITALVLVLFGSSMMTLIGDFTQEIFAQIANISQAERVLP</sequence>
<dbReference type="RefSeq" id="WP_054945472.1">
    <property type="nucleotide sequence ID" value="NZ_FVZE01000002.1"/>
</dbReference>
<accession>A0A1U6HHT8</accession>
<dbReference type="InterPro" id="IPR002191">
    <property type="entry name" value="Bac_export_3"/>
</dbReference>
<keyword evidence="8" id="KW-0969">Cilium</keyword>
<keyword evidence="8" id="KW-0282">Flagellum</keyword>